<feature type="domain" description="CSC1/OSCA1-like cytosolic" evidence="10">
    <location>
        <begin position="249"/>
        <end position="426"/>
    </location>
</feature>
<dbReference type="Pfam" id="PF02714">
    <property type="entry name" value="RSN1_7TM"/>
    <property type="match status" value="1"/>
</dbReference>
<evidence type="ECO:0000259" key="9">
    <source>
        <dbReference type="Pfam" id="PF13967"/>
    </source>
</evidence>
<accession>T1IPX9</accession>
<dbReference type="STRING" id="126957.T1IPX9"/>
<keyword evidence="3" id="KW-0813">Transport</keyword>
<dbReference type="EnsemblMetazoa" id="SMAR003085-RA">
    <property type="protein sequence ID" value="SMAR003085-PA"/>
    <property type="gene ID" value="SMAR003085"/>
</dbReference>
<evidence type="ECO:0000313" key="11">
    <source>
        <dbReference type="EnsemblMetazoa" id="SMAR003085-PA"/>
    </source>
</evidence>
<organism evidence="11 12">
    <name type="scientific">Strigamia maritima</name>
    <name type="common">European centipede</name>
    <name type="synonym">Geophilus maritimus</name>
    <dbReference type="NCBI Taxonomy" id="126957"/>
    <lineage>
        <taxon>Eukaryota</taxon>
        <taxon>Metazoa</taxon>
        <taxon>Ecdysozoa</taxon>
        <taxon>Arthropoda</taxon>
        <taxon>Myriapoda</taxon>
        <taxon>Chilopoda</taxon>
        <taxon>Pleurostigmophora</taxon>
        <taxon>Geophilomorpha</taxon>
        <taxon>Linotaeniidae</taxon>
        <taxon>Strigamia</taxon>
    </lineage>
</organism>
<dbReference type="PANTHER" id="PTHR13018">
    <property type="entry name" value="PROBABLE MEMBRANE PROTEIN DUF221-RELATED"/>
    <property type="match status" value="1"/>
</dbReference>
<dbReference type="HOGENOM" id="CLU_015647_0_0_1"/>
<feature type="transmembrane region" description="Helical" evidence="7">
    <location>
        <begin position="496"/>
        <end position="519"/>
    </location>
</feature>
<dbReference type="AlphaFoldDB" id="T1IPX9"/>
<evidence type="ECO:0000259" key="10">
    <source>
        <dbReference type="Pfam" id="PF14703"/>
    </source>
</evidence>
<dbReference type="InterPro" id="IPR032880">
    <property type="entry name" value="CSC1/OSCA1-like_N"/>
</dbReference>
<feature type="transmembrane region" description="Helical" evidence="7">
    <location>
        <begin position="213"/>
        <end position="232"/>
    </location>
</feature>
<reference evidence="12" key="1">
    <citation type="submission" date="2011-05" db="EMBL/GenBank/DDBJ databases">
        <authorList>
            <person name="Richards S.R."/>
            <person name="Qu J."/>
            <person name="Jiang H."/>
            <person name="Jhangiani S.N."/>
            <person name="Agravi P."/>
            <person name="Goodspeed R."/>
            <person name="Gross S."/>
            <person name="Mandapat C."/>
            <person name="Jackson L."/>
            <person name="Mathew T."/>
            <person name="Pu L."/>
            <person name="Thornton R."/>
            <person name="Saada N."/>
            <person name="Wilczek-Boney K.B."/>
            <person name="Lee S."/>
            <person name="Kovar C."/>
            <person name="Wu Y."/>
            <person name="Scherer S.E."/>
            <person name="Worley K.C."/>
            <person name="Muzny D.M."/>
            <person name="Gibbs R."/>
        </authorList>
    </citation>
    <scope>NUCLEOTIDE SEQUENCE</scope>
    <source>
        <strain evidence="12">Brora</strain>
    </source>
</reference>
<reference evidence="11" key="2">
    <citation type="submission" date="2015-02" db="UniProtKB">
        <authorList>
            <consortium name="EnsemblMetazoa"/>
        </authorList>
    </citation>
    <scope>IDENTIFICATION</scope>
</reference>
<feature type="transmembrane region" description="Helical" evidence="7">
    <location>
        <begin position="540"/>
        <end position="562"/>
    </location>
</feature>
<feature type="domain" description="CSC1/OSCA1-like 7TM region" evidence="8">
    <location>
        <begin position="456"/>
        <end position="715"/>
    </location>
</feature>
<dbReference type="eggNOG" id="KOG1134">
    <property type="taxonomic scope" value="Eukaryota"/>
</dbReference>
<dbReference type="GO" id="GO:0005886">
    <property type="term" value="C:plasma membrane"/>
    <property type="evidence" value="ECO:0007669"/>
    <property type="project" value="TreeGrafter"/>
</dbReference>
<keyword evidence="5 7" id="KW-1133">Transmembrane helix</keyword>
<dbReference type="GO" id="GO:0005227">
    <property type="term" value="F:calcium-activated cation channel activity"/>
    <property type="evidence" value="ECO:0007669"/>
    <property type="project" value="InterPro"/>
</dbReference>
<dbReference type="Pfam" id="PF14703">
    <property type="entry name" value="PHM7_cyt"/>
    <property type="match status" value="1"/>
</dbReference>
<comment type="subcellular location">
    <subcellularLocation>
        <location evidence="1">Membrane</location>
        <topology evidence="1">Multi-pass membrane protein</topology>
    </subcellularLocation>
</comment>
<feature type="transmembrane region" description="Helical" evidence="7">
    <location>
        <begin position="643"/>
        <end position="673"/>
    </location>
</feature>
<dbReference type="OMA" id="PKRYYAH"/>
<feature type="transmembrane region" description="Helical" evidence="7">
    <location>
        <begin position="54"/>
        <end position="72"/>
    </location>
</feature>
<keyword evidence="6 7" id="KW-0472">Membrane</keyword>
<dbReference type="InterPro" id="IPR045122">
    <property type="entry name" value="Csc1-like"/>
</dbReference>
<dbReference type="InterPro" id="IPR003864">
    <property type="entry name" value="CSC1/OSCA1-like_7TM"/>
</dbReference>
<dbReference type="EMBL" id="JH431265">
    <property type="status" value="NOT_ANNOTATED_CDS"/>
    <property type="molecule type" value="Genomic_DNA"/>
</dbReference>
<evidence type="ECO:0000256" key="4">
    <source>
        <dbReference type="ARBA" id="ARBA00022692"/>
    </source>
</evidence>
<proteinExistence type="inferred from homology"/>
<evidence type="ECO:0000256" key="7">
    <source>
        <dbReference type="SAM" id="Phobius"/>
    </source>
</evidence>
<feature type="transmembrane region" description="Helical" evidence="7">
    <location>
        <begin position="726"/>
        <end position="746"/>
    </location>
</feature>
<evidence type="ECO:0000256" key="5">
    <source>
        <dbReference type="ARBA" id="ARBA00022989"/>
    </source>
</evidence>
<evidence type="ECO:0000256" key="3">
    <source>
        <dbReference type="ARBA" id="ARBA00022448"/>
    </source>
</evidence>
<dbReference type="InterPro" id="IPR027815">
    <property type="entry name" value="CSC1/OSCA1-like_cyt"/>
</dbReference>
<dbReference type="PANTHER" id="PTHR13018:SF5">
    <property type="entry name" value="RE44586P"/>
    <property type="match status" value="1"/>
</dbReference>
<keyword evidence="4 7" id="KW-0812">Transmembrane</keyword>
<dbReference type="Proteomes" id="UP000014500">
    <property type="component" value="Unassembled WGS sequence"/>
</dbReference>
<feature type="domain" description="CSC1/OSCA1-like N-terminal transmembrane" evidence="9">
    <location>
        <begin position="137"/>
        <end position="232"/>
    </location>
</feature>
<evidence type="ECO:0000256" key="6">
    <source>
        <dbReference type="ARBA" id="ARBA00023136"/>
    </source>
</evidence>
<protein>
    <recommendedName>
        <fullName evidence="13">CSC1/OSCA1-like 7TM region domain-containing protein</fullName>
    </recommendedName>
</protein>
<evidence type="ECO:0000256" key="1">
    <source>
        <dbReference type="ARBA" id="ARBA00004141"/>
    </source>
</evidence>
<dbReference type="Pfam" id="PF13967">
    <property type="entry name" value="RSN1_TM"/>
    <property type="match status" value="1"/>
</dbReference>
<dbReference type="PhylomeDB" id="T1IPX9"/>
<feature type="transmembrane region" description="Helical" evidence="7">
    <location>
        <begin position="699"/>
        <end position="720"/>
    </location>
</feature>
<evidence type="ECO:0008006" key="13">
    <source>
        <dbReference type="Google" id="ProtNLM"/>
    </source>
</evidence>
<evidence type="ECO:0000259" key="8">
    <source>
        <dbReference type="Pfam" id="PF02714"/>
    </source>
</evidence>
<keyword evidence="12" id="KW-1185">Reference proteome</keyword>
<feature type="transmembrane region" description="Helical" evidence="7">
    <location>
        <begin position="452"/>
        <end position="476"/>
    </location>
</feature>
<sequence length="883" mass="101283">MDHRDNVLGVQYLNSAYDDSLIPDNVSCNYYTNSSRTHVLQFFNVEFGYIPQNLAINFLVWVVHIVAAVYYSKEESMELWKKCISAENRTELFFGEADTPTEAIGEASDPADVYIRSDRVRILFMAASYISHNIINFSLTVIILTCRDEHILNKNGHDAVHYLRFQRYIIFFLLLLCVVCLAILLPINLQGTNVENSSFGRTTTFNLGPNSSYLWVHIFFAFLFFPISVWLMRRFSQTVKLDQENLLVNRTVMINHVPRENCQKSVIIQHFSEAYPNCEIQEVQFAYDIATLMSLDHKKEAVTEYRIWCENYFKERNERPSANPHICGCFCCNRCICEPVDAIQYYIKEENRLTAEVEREKIEALKNPLGIAFVTFDSEATASQVYNDHQMSCKCSHNPPNSGVARQLDSYAWEVNHAPSPEDIYWYKYWVSNCTINCNAHRENLSSDSDNWYIRAALINTALFFSLFFLTTPAIILKTVDTLSFLDKLKNMNPLISEFAPTLMIWLMACVLPFIVRYSDQFLRHWTRSAENHSIMRKSFIFLLFMVVILPSLGLTSAKAFVEWAVKHNNDTKYRWQCVFLPDNGAFFVNYVVTSALIGTGLELIRFPELFWYAMGKLCARSAAERAHVEKAVLWEFPFGTQYAWMLLNFAVTVIYSIPCPVIAPFGLLYMLLKHCVDRYNIYFAYGSSKISRKIHVTAINFVIAVVIILEVIILFFLFIRSGDDRIPAIVWVMLIGCCTTSFLYIGQMFCNTFKILSFDSLYKRFHGDSGESSASVTPIASSRRFVAPVLQLEFSQSAAGFLNLVRTYGTSGASSPTVEPSSTDDQGSATDLITVLLYNLLEYSCKTCPHHLCLPCIHGKLYSLPHFLFIQCEGFTQDYLKI</sequence>
<name>T1IPX9_STRMM</name>
<evidence type="ECO:0000256" key="2">
    <source>
        <dbReference type="ARBA" id="ARBA00007779"/>
    </source>
</evidence>
<feature type="transmembrane region" description="Helical" evidence="7">
    <location>
        <begin position="168"/>
        <end position="189"/>
    </location>
</feature>
<comment type="similarity">
    <text evidence="2">Belongs to the CSC1 (TC 1.A.17) family.</text>
</comment>
<evidence type="ECO:0000313" key="12">
    <source>
        <dbReference type="Proteomes" id="UP000014500"/>
    </source>
</evidence>